<comment type="similarity">
    <text evidence="1">Belongs to the class IV-like SAM-binding methyltransferase superfamily.</text>
</comment>
<feature type="region of interest" description="Disordered" evidence="2">
    <location>
        <begin position="92"/>
        <end position="114"/>
    </location>
</feature>
<dbReference type="GeneID" id="88176043"/>
<feature type="region of interest" description="Disordered" evidence="2">
    <location>
        <begin position="1"/>
        <end position="22"/>
    </location>
</feature>
<dbReference type="AlphaFoldDB" id="A0AAX4HGB6"/>
<organism evidence="3 4">
    <name type="scientific">Australozyma saopauloensis</name>
    <dbReference type="NCBI Taxonomy" id="291208"/>
    <lineage>
        <taxon>Eukaryota</taxon>
        <taxon>Fungi</taxon>
        <taxon>Dikarya</taxon>
        <taxon>Ascomycota</taxon>
        <taxon>Saccharomycotina</taxon>
        <taxon>Pichiomycetes</taxon>
        <taxon>Metschnikowiaceae</taxon>
        <taxon>Australozyma</taxon>
    </lineage>
</organism>
<dbReference type="InterPro" id="IPR003750">
    <property type="entry name" value="Put_MeTrfase-C9orf114-like"/>
</dbReference>
<feature type="compositionally biased region" description="Basic and acidic residues" evidence="2">
    <location>
        <begin position="7"/>
        <end position="18"/>
    </location>
</feature>
<feature type="compositionally biased region" description="Basic and acidic residues" evidence="2">
    <location>
        <begin position="93"/>
        <end position="114"/>
    </location>
</feature>
<protein>
    <recommendedName>
        <fullName evidence="5">DUF171-domain-containing protein</fullName>
    </recommendedName>
</protein>
<gene>
    <name evidence="3" type="ORF">PUMCH_004983</name>
</gene>
<dbReference type="EMBL" id="CP138900">
    <property type="protein sequence ID" value="WPK27590.1"/>
    <property type="molecule type" value="Genomic_DNA"/>
</dbReference>
<proteinExistence type="inferred from homology"/>
<dbReference type="Pfam" id="PF02598">
    <property type="entry name" value="Methyltrn_RNA_3"/>
    <property type="match status" value="1"/>
</dbReference>
<keyword evidence="4" id="KW-1185">Reference proteome</keyword>
<sequence>MAKKAAVKPEKPTKKPTKEPSSVTYSLCVPSTIISKTNAHNLEQVTNVAYQVAKAAASFQVSEIVVLDIPPKKTEETVAEIKLAGNTGNQKVKFGDNELDPIPKSKATETKQASEDIDQLDSNAILFATLLQYFVTPKYLTKAVFQLSKYNKKFKYAEKLPTLSNLPFMNNNNVGEHFKEGLTTPKHTPKVLKRSKKTSATKKLKVTKYVNIGEKTLLELEGREVPANVRVTVDVRNKKVVSPQVAYGISGSKAAFGYYVRLAKLITAVFTELSFPDGYTDSIFINANNYFAKASETSLSEAKCVTQGNVLLLIGNLDHFEACFKLETIEGVNLVTEMFDSELKVPSGLRVEDAVLVGLAKMN</sequence>
<dbReference type="InterPro" id="IPR029028">
    <property type="entry name" value="Alpha/beta_knot_MTases"/>
</dbReference>
<evidence type="ECO:0000313" key="4">
    <source>
        <dbReference type="Proteomes" id="UP001338582"/>
    </source>
</evidence>
<dbReference type="PANTHER" id="PTHR12150">
    <property type="entry name" value="CLASS IV SAM-BINDING METHYLTRANSFERASE-RELATED"/>
    <property type="match status" value="1"/>
</dbReference>
<dbReference type="Gene3D" id="3.40.1280.10">
    <property type="match status" value="1"/>
</dbReference>
<dbReference type="SUPFAM" id="SSF75217">
    <property type="entry name" value="alpha/beta knot"/>
    <property type="match status" value="1"/>
</dbReference>
<evidence type="ECO:0000256" key="1">
    <source>
        <dbReference type="ARBA" id="ARBA00009841"/>
    </source>
</evidence>
<dbReference type="KEGG" id="asau:88176043"/>
<accession>A0AAX4HGB6</accession>
<dbReference type="PANTHER" id="PTHR12150:SF13">
    <property type="entry name" value="METHYLTRANSFERASE C9ORF114-RELATED"/>
    <property type="match status" value="1"/>
</dbReference>
<name>A0AAX4HGB6_9ASCO</name>
<evidence type="ECO:0000256" key="2">
    <source>
        <dbReference type="SAM" id="MobiDB-lite"/>
    </source>
</evidence>
<dbReference type="InterPro" id="IPR029026">
    <property type="entry name" value="tRNA_m1G_MTases_N"/>
</dbReference>
<dbReference type="Proteomes" id="UP001338582">
    <property type="component" value="Chromosome 7"/>
</dbReference>
<dbReference type="RefSeq" id="XP_062879968.1">
    <property type="nucleotide sequence ID" value="XM_063023898.1"/>
</dbReference>
<evidence type="ECO:0008006" key="5">
    <source>
        <dbReference type="Google" id="ProtNLM"/>
    </source>
</evidence>
<evidence type="ECO:0000313" key="3">
    <source>
        <dbReference type="EMBL" id="WPK27590.1"/>
    </source>
</evidence>
<reference evidence="3 4" key="1">
    <citation type="submission" date="2023-10" db="EMBL/GenBank/DDBJ databases">
        <title>Draft Genome Sequence of Candida saopaulonensis from a very Premature Infant with Sepsis.</title>
        <authorList>
            <person name="Ning Y."/>
            <person name="Dai R."/>
            <person name="Xiao M."/>
            <person name="Xu Y."/>
            <person name="Yan Q."/>
            <person name="Zhang L."/>
        </authorList>
    </citation>
    <scope>NUCLEOTIDE SEQUENCE [LARGE SCALE GENOMIC DNA]</scope>
    <source>
        <strain evidence="3 4">19XY460</strain>
    </source>
</reference>